<dbReference type="Pfam" id="PF24857">
    <property type="entry name" value="THR4_C"/>
    <property type="match status" value="1"/>
</dbReference>
<dbReference type="Pfam" id="PF14821">
    <property type="entry name" value="Thr_synth_N"/>
    <property type="match status" value="1"/>
</dbReference>
<dbReference type="InterPro" id="IPR029144">
    <property type="entry name" value="Thr_synth_N"/>
</dbReference>
<dbReference type="InterPro" id="IPR037158">
    <property type="entry name" value="Thr_synth_N_sf"/>
</dbReference>
<evidence type="ECO:0000256" key="1">
    <source>
        <dbReference type="ARBA" id="ARBA00001933"/>
    </source>
</evidence>
<dbReference type="NCBIfam" id="TIGR00260">
    <property type="entry name" value="thrC"/>
    <property type="match status" value="1"/>
</dbReference>
<comment type="catalytic activity">
    <reaction evidence="8">
        <text>O-phospho-L-homoserine + H2O = L-threonine + phosphate</text>
        <dbReference type="Rhea" id="RHEA:10840"/>
        <dbReference type="ChEBI" id="CHEBI:15377"/>
        <dbReference type="ChEBI" id="CHEBI:43474"/>
        <dbReference type="ChEBI" id="CHEBI:57590"/>
        <dbReference type="ChEBI" id="CHEBI:57926"/>
        <dbReference type="EC" id="4.2.3.1"/>
    </reaction>
</comment>
<keyword evidence="6" id="KW-0456">Lyase</keyword>
<dbReference type="InterPro" id="IPR036052">
    <property type="entry name" value="TrpB-like_PALP_sf"/>
</dbReference>
<dbReference type="Gene3D" id="3.40.50.1100">
    <property type="match status" value="2"/>
</dbReference>
<dbReference type="CDD" id="cd01560">
    <property type="entry name" value="Thr-synth_2"/>
    <property type="match status" value="1"/>
</dbReference>
<evidence type="ECO:0000256" key="7">
    <source>
        <dbReference type="ARBA" id="ARBA00029440"/>
    </source>
</evidence>
<organism evidence="12 13">
    <name type="scientific">Minwuia thermotolerans</name>
    <dbReference type="NCBI Taxonomy" id="2056226"/>
    <lineage>
        <taxon>Bacteria</taxon>
        <taxon>Pseudomonadati</taxon>
        <taxon>Pseudomonadota</taxon>
        <taxon>Alphaproteobacteria</taxon>
        <taxon>Minwuiales</taxon>
        <taxon>Minwuiaceae</taxon>
        <taxon>Minwuia</taxon>
    </lineage>
</organism>
<evidence type="ECO:0000256" key="4">
    <source>
        <dbReference type="ARBA" id="ARBA00022605"/>
    </source>
</evidence>
<comment type="caution">
    <text evidence="12">The sequence shown here is derived from an EMBL/GenBank/DDBJ whole genome shotgun (WGS) entry which is preliminary data.</text>
</comment>
<comment type="similarity">
    <text evidence="2">Belongs to the threonine synthase family.</text>
</comment>
<dbReference type="InterPro" id="IPR004450">
    <property type="entry name" value="Thr_synthase-like"/>
</dbReference>
<dbReference type="AlphaFoldDB" id="A0A2M9FWL0"/>
<dbReference type="Proteomes" id="UP000229498">
    <property type="component" value="Unassembled WGS sequence"/>
</dbReference>
<dbReference type="GO" id="GO:0009088">
    <property type="term" value="P:threonine biosynthetic process"/>
    <property type="evidence" value="ECO:0007669"/>
    <property type="project" value="UniProtKB-UniRule"/>
</dbReference>
<evidence type="ECO:0000256" key="9">
    <source>
        <dbReference type="NCBIfam" id="TIGR00260"/>
    </source>
</evidence>
<dbReference type="UniPathway" id="UPA00050">
    <property type="reaction ID" value="UER00065"/>
</dbReference>
<keyword evidence="4" id="KW-0028">Amino-acid biosynthesis</keyword>
<name>A0A2M9FWL0_9PROT</name>
<evidence type="ECO:0000256" key="3">
    <source>
        <dbReference type="ARBA" id="ARBA00018679"/>
    </source>
</evidence>
<evidence type="ECO:0000313" key="13">
    <source>
        <dbReference type="Proteomes" id="UP000229498"/>
    </source>
</evidence>
<evidence type="ECO:0000256" key="10">
    <source>
        <dbReference type="PIRSR" id="PIRSR604450-51"/>
    </source>
</evidence>
<dbReference type="PROSITE" id="PS00165">
    <property type="entry name" value="DEHYDRATASE_SER_THR"/>
    <property type="match status" value="1"/>
</dbReference>
<dbReference type="EC" id="4.2.3.1" evidence="9"/>
<dbReference type="RefSeq" id="WP_109795658.1">
    <property type="nucleotide sequence ID" value="NZ_PHIG01000054.1"/>
</dbReference>
<comment type="cofactor">
    <cofactor evidence="1 10">
        <name>pyridoxal 5'-phosphate</name>
        <dbReference type="ChEBI" id="CHEBI:597326"/>
    </cofactor>
</comment>
<evidence type="ECO:0000259" key="11">
    <source>
        <dbReference type="Pfam" id="PF14821"/>
    </source>
</evidence>
<reference evidence="12 13" key="1">
    <citation type="submission" date="2017-11" db="EMBL/GenBank/DDBJ databases">
        <title>Draft genome sequence of Rhizobiales bacterium SY3-13.</title>
        <authorList>
            <person name="Sun C."/>
        </authorList>
    </citation>
    <scope>NUCLEOTIDE SEQUENCE [LARGE SCALE GENOMIC DNA]</scope>
    <source>
        <strain evidence="12 13">SY3-13</strain>
    </source>
</reference>
<dbReference type="GO" id="GO:0030170">
    <property type="term" value="F:pyridoxal phosphate binding"/>
    <property type="evidence" value="ECO:0007669"/>
    <property type="project" value="InterPro"/>
</dbReference>
<keyword evidence="5 10" id="KW-0663">Pyridoxal phosphate</keyword>
<feature type="domain" description="Threonine synthase N-terminal" evidence="11">
    <location>
        <begin position="2"/>
        <end position="77"/>
    </location>
</feature>
<proteinExistence type="inferred from homology"/>
<gene>
    <name evidence="12" type="ORF">CVT23_20365</name>
</gene>
<evidence type="ECO:0000256" key="2">
    <source>
        <dbReference type="ARBA" id="ARBA00005517"/>
    </source>
</evidence>
<dbReference type="PANTHER" id="PTHR42690:SF1">
    <property type="entry name" value="THREONINE SYNTHASE-LIKE 2"/>
    <property type="match status" value="1"/>
</dbReference>
<dbReference type="GO" id="GO:0004795">
    <property type="term" value="F:threonine synthase activity"/>
    <property type="evidence" value="ECO:0007669"/>
    <property type="project" value="UniProtKB-UniRule"/>
</dbReference>
<accession>A0A2M9FWL0</accession>
<dbReference type="InterPro" id="IPR000634">
    <property type="entry name" value="Ser/Thr_deHydtase_PyrdxlP-BS"/>
</dbReference>
<dbReference type="Gene3D" id="3.90.1380.10">
    <property type="entry name" value="Threonine synthase, N-terminal domain"/>
    <property type="match status" value="1"/>
</dbReference>
<sequence length="467" mass="50286">MNYVSTRGEAPDLNFEDVLLTGLARDGGLYVPQSAPALSTDGLAGLDYAGLAAAVLAPFVDDAMPRGDLERLTRDTYGVFDHAAIAPLKQIGPNDWLMELFHGPTLAFKDFALQALGRLFDHALKRRGERVTILGATSGDTGSAAIEGCRGRDAVDIFILFPKGRVSDVQRRQMTTVEDANVHAIAVDGDFDDCQALVKAAFGDLAFRDRMNLSAVNSINWARVAAQVVYYVHGVMALGAGRRPVAFSVPSGNFGNVFAGHIARRMGLPVDRLVVGANVNDILHRFFETGAYRRQGVVPTMSPSMDIQVASNFERLLYEITGRDGIRVRAMMDSLRQSGGFEIPPAALAQVQAGFASARIDEEETLAEMRRMHAETGEVLDPHTAVGTAAARKARAAGDVPAETPLISLATAHPAKFPDAVERAVGFRPALPERLGDLMERPERAADLPNDLAALQKFIGERARIAA</sequence>
<evidence type="ECO:0000313" key="12">
    <source>
        <dbReference type="EMBL" id="PJK27833.1"/>
    </source>
</evidence>
<dbReference type="PANTHER" id="PTHR42690">
    <property type="entry name" value="THREONINE SYNTHASE FAMILY MEMBER"/>
    <property type="match status" value="1"/>
</dbReference>
<dbReference type="OrthoDB" id="9763107at2"/>
<protein>
    <recommendedName>
        <fullName evidence="3 9">Threonine synthase</fullName>
        <ecNumber evidence="9">4.2.3.1</ecNumber>
    </recommendedName>
</protein>
<evidence type="ECO:0000256" key="5">
    <source>
        <dbReference type="ARBA" id="ARBA00022898"/>
    </source>
</evidence>
<evidence type="ECO:0000256" key="8">
    <source>
        <dbReference type="ARBA" id="ARBA00049144"/>
    </source>
</evidence>
<evidence type="ECO:0000256" key="6">
    <source>
        <dbReference type="ARBA" id="ARBA00023239"/>
    </source>
</evidence>
<keyword evidence="13" id="KW-1185">Reference proteome</keyword>
<dbReference type="InterPro" id="IPR051166">
    <property type="entry name" value="Threonine_Synthase"/>
</dbReference>
<dbReference type="SUPFAM" id="SSF53686">
    <property type="entry name" value="Tryptophan synthase beta subunit-like PLP-dependent enzymes"/>
    <property type="match status" value="1"/>
</dbReference>
<dbReference type="EMBL" id="PHIG01000054">
    <property type="protein sequence ID" value="PJK27833.1"/>
    <property type="molecule type" value="Genomic_DNA"/>
</dbReference>
<comment type="pathway">
    <text evidence="7">Amino-acid biosynthesis.</text>
</comment>
<feature type="modified residue" description="N6-(pyridoxal phosphate)lysine" evidence="10">
    <location>
        <position position="109"/>
    </location>
</feature>